<dbReference type="EMBL" id="SEOQ01000301">
    <property type="protein sequence ID" value="TFY65856.1"/>
    <property type="molecule type" value="Genomic_DNA"/>
</dbReference>
<proteinExistence type="predicted"/>
<dbReference type="InterPro" id="IPR050300">
    <property type="entry name" value="GDXG_lipolytic_enzyme"/>
</dbReference>
<dbReference type="Gene3D" id="3.40.50.1820">
    <property type="entry name" value="alpha/beta hydrolase"/>
    <property type="match status" value="1"/>
</dbReference>
<dbReference type="STRING" id="205917.A0A4Y9YTH7"/>
<feature type="domain" description="Alpha/beta hydrolase fold-3" evidence="2">
    <location>
        <begin position="84"/>
        <end position="318"/>
    </location>
</feature>
<dbReference type="ESTHER" id="9agam-a0a4y9yth7">
    <property type="family name" value="Hormone-sensitive_lipase_like"/>
</dbReference>
<dbReference type="OrthoDB" id="408631at2759"/>
<keyword evidence="4" id="KW-1185">Reference proteome</keyword>
<dbReference type="InterPro" id="IPR029058">
    <property type="entry name" value="AB_hydrolase_fold"/>
</dbReference>
<accession>A0A4Y9YTH7</accession>
<sequence length="347" mass="38541">MSTVDPEFAQAAAAMPGRTAVEDVTVQRRQFQGFVDLMNAKTTSSLPPATEYRVEDHTVSVDGGDINVRCLIPTTEAKKTHPLLVWYHGGGWCVGNSDIDDHFLRHVCVTNQVTIVSVDYRLAPEHPYPIPNNDCYSALKWAAAHAESLDVSLTAGFVVAGISSGGNAAATVARRAAGDPYFSTRPLTGQILHLPVIFHSSGIPQKWKSETRSRVEFADDPFLREKSIQRVESGLTYLISFGTAVTYQPDAGFYQADPSDPDAWPLLQSNHGQLPPTAMQICGRDPLRDENFLFERELRQAGVKTRLYKYPGVPHGFHVFFPELKLAKRFKEEFQQSLRWLLEGAQP</sequence>
<dbReference type="PANTHER" id="PTHR48081">
    <property type="entry name" value="AB HYDROLASE SUPERFAMILY PROTEIN C4A8.06C"/>
    <property type="match status" value="1"/>
</dbReference>
<dbReference type="GO" id="GO:0016787">
    <property type="term" value="F:hydrolase activity"/>
    <property type="evidence" value="ECO:0007669"/>
    <property type="project" value="UniProtKB-KW"/>
</dbReference>
<dbReference type="Proteomes" id="UP000298327">
    <property type="component" value="Unassembled WGS sequence"/>
</dbReference>
<dbReference type="SUPFAM" id="SSF53474">
    <property type="entry name" value="alpha/beta-Hydrolases"/>
    <property type="match status" value="1"/>
</dbReference>
<comment type="caution">
    <text evidence="3">The sequence shown here is derived from an EMBL/GenBank/DDBJ whole genome shotgun (WGS) entry which is preliminary data.</text>
</comment>
<protein>
    <recommendedName>
        <fullName evidence="2">Alpha/beta hydrolase fold-3 domain-containing protein</fullName>
    </recommendedName>
</protein>
<keyword evidence="1" id="KW-0378">Hydrolase</keyword>
<reference evidence="3 4" key="1">
    <citation type="submission" date="2019-02" db="EMBL/GenBank/DDBJ databases">
        <title>Genome sequencing of the rare red list fungi Dentipellis fragilis.</title>
        <authorList>
            <person name="Buettner E."/>
            <person name="Kellner H."/>
        </authorList>
    </citation>
    <scope>NUCLEOTIDE SEQUENCE [LARGE SCALE GENOMIC DNA]</scope>
    <source>
        <strain evidence="3 4">DSM 105465</strain>
    </source>
</reference>
<evidence type="ECO:0000313" key="4">
    <source>
        <dbReference type="Proteomes" id="UP000298327"/>
    </source>
</evidence>
<organism evidence="3 4">
    <name type="scientific">Dentipellis fragilis</name>
    <dbReference type="NCBI Taxonomy" id="205917"/>
    <lineage>
        <taxon>Eukaryota</taxon>
        <taxon>Fungi</taxon>
        <taxon>Dikarya</taxon>
        <taxon>Basidiomycota</taxon>
        <taxon>Agaricomycotina</taxon>
        <taxon>Agaricomycetes</taxon>
        <taxon>Russulales</taxon>
        <taxon>Hericiaceae</taxon>
        <taxon>Dentipellis</taxon>
    </lineage>
</organism>
<dbReference type="PANTHER" id="PTHR48081:SF8">
    <property type="entry name" value="ALPHA_BETA HYDROLASE FOLD-3 DOMAIN-CONTAINING PROTEIN-RELATED"/>
    <property type="match status" value="1"/>
</dbReference>
<name>A0A4Y9YTH7_9AGAM</name>
<evidence type="ECO:0000256" key="1">
    <source>
        <dbReference type="ARBA" id="ARBA00022801"/>
    </source>
</evidence>
<evidence type="ECO:0000313" key="3">
    <source>
        <dbReference type="EMBL" id="TFY65856.1"/>
    </source>
</evidence>
<evidence type="ECO:0000259" key="2">
    <source>
        <dbReference type="Pfam" id="PF07859"/>
    </source>
</evidence>
<gene>
    <name evidence="3" type="ORF">EVG20_g5227</name>
</gene>
<dbReference type="InterPro" id="IPR013094">
    <property type="entry name" value="AB_hydrolase_3"/>
</dbReference>
<dbReference type="Pfam" id="PF07859">
    <property type="entry name" value="Abhydrolase_3"/>
    <property type="match status" value="1"/>
</dbReference>
<dbReference type="AlphaFoldDB" id="A0A4Y9YTH7"/>